<dbReference type="PANTHER" id="PTHR21600">
    <property type="entry name" value="MITOCHONDRIAL RNA PSEUDOURIDINE SYNTHASE"/>
    <property type="match status" value="1"/>
</dbReference>
<dbReference type="AlphaFoldDB" id="B3PEA2"/>
<dbReference type="GO" id="GO:0003723">
    <property type="term" value="F:RNA binding"/>
    <property type="evidence" value="ECO:0007669"/>
    <property type="project" value="InterPro"/>
</dbReference>
<evidence type="ECO:0000313" key="3">
    <source>
        <dbReference type="Proteomes" id="UP000001036"/>
    </source>
</evidence>
<dbReference type="SUPFAM" id="SSF55120">
    <property type="entry name" value="Pseudouridine synthase"/>
    <property type="match status" value="1"/>
</dbReference>
<dbReference type="eggNOG" id="COG0564">
    <property type="taxonomic scope" value="Bacteria"/>
</dbReference>
<dbReference type="GO" id="GO:0006396">
    <property type="term" value="P:RNA processing"/>
    <property type="evidence" value="ECO:0007669"/>
    <property type="project" value="UniProtKB-ARBA"/>
</dbReference>
<keyword evidence="3" id="KW-1185">Reference proteome</keyword>
<dbReference type="Proteomes" id="UP000001036">
    <property type="component" value="Chromosome"/>
</dbReference>
<dbReference type="GO" id="GO:0009982">
    <property type="term" value="F:pseudouridine synthase activity"/>
    <property type="evidence" value="ECO:0007669"/>
    <property type="project" value="InterPro"/>
</dbReference>
<dbReference type="STRING" id="498211.CJA_1611"/>
<gene>
    <name evidence="2" type="ordered locus">CJA_1611</name>
</gene>
<proteinExistence type="predicted"/>
<dbReference type="HOGENOM" id="CLU_016902_8_5_6"/>
<evidence type="ECO:0000259" key="1">
    <source>
        <dbReference type="Pfam" id="PF00849"/>
    </source>
</evidence>
<dbReference type="GO" id="GO:0001522">
    <property type="term" value="P:pseudouridine synthesis"/>
    <property type="evidence" value="ECO:0007669"/>
    <property type="project" value="InterPro"/>
</dbReference>
<sequence length="291" mass="32908">MVAFSATLGSLYQSQWAHLTQMPTTFDVILDRPQTAIDALAHHTGLSRQKLKDAMNKGACWWTSKGKQLRLRRATKDLPAGTRLQLFYDEKVLALKPEAPQRLEDVGRYSVWYKPHGLLAQGSQWGDHCSLLRWVEVVRQRECFLVHRLDADAAGLILIAHDAQAAAALSQLFQGRSLRKHYQAWVSGELQATGLRLEQPLDGKDALTWVNTAVIDQPNNRSLVDVRIETGRKHQIRRHLAAIGHPIMGDKLYGQANQQPLQLLAWQLGFECPLLKRPITISLPEPLKFRL</sequence>
<reference evidence="2 3" key="1">
    <citation type="journal article" date="2008" name="J. Bacteriol.">
        <title>Insights into plant cell wall degradation from the genome sequence of the soil bacterium Cellvibrio japonicus.</title>
        <authorList>
            <person name="Deboy R.T."/>
            <person name="Mongodin E.F."/>
            <person name="Fouts D.E."/>
            <person name="Tailford L.E."/>
            <person name="Khouri H."/>
            <person name="Emerson J.B."/>
            <person name="Mohamoud Y."/>
            <person name="Watkins K."/>
            <person name="Henrissat B."/>
            <person name="Gilbert H.J."/>
            <person name="Nelson K.E."/>
        </authorList>
    </citation>
    <scope>NUCLEOTIDE SEQUENCE [LARGE SCALE GENOMIC DNA]</scope>
    <source>
        <strain evidence="2 3">Ueda107</strain>
    </source>
</reference>
<protein>
    <submittedName>
        <fullName evidence="2">Putative pseudouridylate synthase</fullName>
    </submittedName>
</protein>
<dbReference type="InterPro" id="IPR050188">
    <property type="entry name" value="RluA_PseudoU_synthase"/>
</dbReference>
<dbReference type="GO" id="GO:0140098">
    <property type="term" value="F:catalytic activity, acting on RNA"/>
    <property type="evidence" value="ECO:0007669"/>
    <property type="project" value="UniProtKB-ARBA"/>
</dbReference>
<dbReference type="Gene3D" id="3.30.2350.10">
    <property type="entry name" value="Pseudouridine synthase"/>
    <property type="match status" value="1"/>
</dbReference>
<organism evidence="2 3">
    <name type="scientific">Cellvibrio japonicus (strain Ueda107)</name>
    <name type="common">Pseudomonas fluorescens subsp. cellulosa</name>
    <dbReference type="NCBI Taxonomy" id="498211"/>
    <lineage>
        <taxon>Bacteria</taxon>
        <taxon>Pseudomonadati</taxon>
        <taxon>Pseudomonadota</taxon>
        <taxon>Gammaproteobacteria</taxon>
        <taxon>Cellvibrionales</taxon>
        <taxon>Cellvibrionaceae</taxon>
        <taxon>Cellvibrio</taxon>
    </lineage>
</organism>
<dbReference type="CDD" id="cd02869">
    <property type="entry name" value="PseudoU_synth_RluA_like"/>
    <property type="match status" value="1"/>
</dbReference>
<feature type="domain" description="Pseudouridine synthase RsuA/RluA-like" evidence="1">
    <location>
        <begin position="109"/>
        <end position="242"/>
    </location>
</feature>
<dbReference type="KEGG" id="cja:CJA_1611"/>
<dbReference type="EMBL" id="CP000934">
    <property type="protein sequence ID" value="ACE85701.1"/>
    <property type="molecule type" value="Genomic_DNA"/>
</dbReference>
<dbReference type="Pfam" id="PF00849">
    <property type="entry name" value="PseudoU_synth_2"/>
    <property type="match status" value="1"/>
</dbReference>
<accession>B3PEA2</accession>
<dbReference type="InterPro" id="IPR006145">
    <property type="entry name" value="PsdUridine_synth_RsuA/RluA"/>
</dbReference>
<evidence type="ECO:0000313" key="2">
    <source>
        <dbReference type="EMBL" id="ACE85701.1"/>
    </source>
</evidence>
<name>B3PEA2_CELJU</name>
<dbReference type="InterPro" id="IPR020103">
    <property type="entry name" value="PsdUridine_synth_cat_dom_sf"/>
</dbReference>